<dbReference type="EMBL" id="NBSK02000001">
    <property type="protein sequence ID" value="KAJ0226494.1"/>
    <property type="molecule type" value="Genomic_DNA"/>
</dbReference>
<proteinExistence type="predicted"/>
<sequence length="372" mass="41090">MGFAQIPIYARAQDIPHLLVLKAAGATDTILENAESGYAQHNDAVLLVIIPAAQDQENAFSTFCSALGRGSLPDMSSLSSWNTEVLIESIKQLVSPIYFFILLDLLHNAPGINWTTVIKNLDHEGFYIPGEATISLLISCYRLASQDPFPLSAVCGNVWKNTEGQLSFLKYVVSVPPEVFTFAHCEKQGIQVFIYTCSCRHMLMQSILPSFNLGMQIMHGYALIFWRFYASWLKEALQSMFDCCLNTLLSIALKCYYMGWPMLIRGVVMAIPMPGHPIARQEEEKVVDDCKRLSDLIKSPDAVLCANANKVTITGALGFDSFLVMRHGAGPLLIRNTSSKAETLVGSSLSTGVEEMSRGQKDSKPRLGCYLL</sequence>
<dbReference type="InterPro" id="IPR040398">
    <property type="entry name" value="Not1"/>
</dbReference>
<dbReference type="GO" id="GO:0030015">
    <property type="term" value="C:CCR4-NOT core complex"/>
    <property type="evidence" value="ECO:0007669"/>
    <property type="project" value="InterPro"/>
</dbReference>
<dbReference type="AlphaFoldDB" id="A0A9R1XUW0"/>
<gene>
    <name evidence="1" type="ORF">LSAT_V11C100038780</name>
</gene>
<dbReference type="Proteomes" id="UP000235145">
    <property type="component" value="Unassembled WGS sequence"/>
</dbReference>
<name>A0A9R1XUW0_LACSA</name>
<protein>
    <submittedName>
        <fullName evidence="1">Uncharacterized protein</fullName>
    </submittedName>
</protein>
<dbReference type="PANTHER" id="PTHR13162">
    <property type="entry name" value="CCR4-NOT TRANSCRIPTION COMPLEX"/>
    <property type="match status" value="1"/>
</dbReference>
<dbReference type="PANTHER" id="PTHR13162:SF8">
    <property type="entry name" value="CCR4-NOT TRANSCRIPTION COMPLEX SUBUNIT 1"/>
    <property type="match status" value="1"/>
</dbReference>
<dbReference type="Gene3D" id="3.40.50.720">
    <property type="entry name" value="NAD(P)-binding Rossmann-like Domain"/>
    <property type="match status" value="1"/>
</dbReference>
<accession>A0A9R1XUW0</accession>
<evidence type="ECO:0000313" key="1">
    <source>
        <dbReference type="EMBL" id="KAJ0226494.1"/>
    </source>
</evidence>
<evidence type="ECO:0000313" key="2">
    <source>
        <dbReference type="Proteomes" id="UP000235145"/>
    </source>
</evidence>
<dbReference type="GO" id="GO:0017148">
    <property type="term" value="P:negative regulation of translation"/>
    <property type="evidence" value="ECO:0007669"/>
    <property type="project" value="InterPro"/>
</dbReference>
<comment type="caution">
    <text evidence="1">The sequence shown here is derived from an EMBL/GenBank/DDBJ whole genome shotgun (WGS) entry which is preliminary data.</text>
</comment>
<reference evidence="1 2" key="1">
    <citation type="journal article" date="2017" name="Nat. Commun.">
        <title>Genome assembly with in vitro proximity ligation data and whole-genome triplication in lettuce.</title>
        <authorList>
            <person name="Reyes-Chin-Wo S."/>
            <person name="Wang Z."/>
            <person name="Yang X."/>
            <person name="Kozik A."/>
            <person name="Arikit S."/>
            <person name="Song C."/>
            <person name="Xia L."/>
            <person name="Froenicke L."/>
            <person name="Lavelle D.O."/>
            <person name="Truco M.J."/>
            <person name="Xia R."/>
            <person name="Zhu S."/>
            <person name="Xu C."/>
            <person name="Xu H."/>
            <person name="Xu X."/>
            <person name="Cox K."/>
            <person name="Korf I."/>
            <person name="Meyers B.C."/>
            <person name="Michelmore R.W."/>
        </authorList>
    </citation>
    <scope>NUCLEOTIDE SEQUENCE [LARGE SCALE GENOMIC DNA]</scope>
    <source>
        <strain evidence="2">cv. Salinas</strain>
        <tissue evidence="1">Seedlings</tissue>
    </source>
</reference>
<keyword evidence="2" id="KW-1185">Reference proteome</keyword>
<organism evidence="1 2">
    <name type="scientific">Lactuca sativa</name>
    <name type="common">Garden lettuce</name>
    <dbReference type="NCBI Taxonomy" id="4236"/>
    <lineage>
        <taxon>Eukaryota</taxon>
        <taxon>Viridiplantae</taxon>
        <taxon>Streptophyta</taxon>
        <taxon>Embryophyta</taxon>
        <taxon>Tracheophyta</taxon>
        <taxon>Spermatophyta</taxon>
        <taxon>Magnoliopsida</taxon>
        <taxon>eudicotyledons</taxon>
        <taxon>Gunneridae</taxon>
        <taxon>Pentapetalae</taxon>
        <taxon>asterids</taxon>
        <taxon>campanulids</taxon>
        <taxon>Asterales</taxon>
        <taxon>Asteraceae</taxon>
        <taxon>Cichorioideae</taxon>
        <taxon>Cichorieae</taxon>
        <taxon>Lactucinae</taxon>
        <taxon>Lactuca</taxon>
    </lineage>
</organism>